<reference evidence="2 3" key="1">
    <citation type="submission" date="2019-11" db="EMBL/GenBank/DDBJ databases">
        <title>Whole genome sequence of Oryza granulata.</title>
        <authorList>
            <person name="Li W."/>
        </authorList>
    </citation>
    <scope>NUCLEOTIDE SEQUENCE [LARGE SCALE GENOMIC DNA]</scope>
    <source>
        <strain evidence="3">cv. Menghai</strain>
        <tissue evidence="2">Leaf</tissue>
    </source>
</reference>
<evidence type="ECO:0000313" key="2">
    <source>
        <dbReference type="EMBL" id="KAF0896842.1"/>
    </source>
</evidence>
<name>A0A6G1C9F3_9ORYZ</name>
<dbReference type="AlphaFoldDB" id="A0A6G1C9F3"/>
<keyword evidence="3" id="KW-1185">Reference proteome</keyword>
<gene>
    <name evidence="2" type="ORF">E2562_029354</name>
</gene>
<evidence type="ECO:0000313" key="3">
    <source>
        <dbReference type="Proteomes" id="UP000479710"/>
    </source>
</evidence>
<comment type="caution">
    <text evidence="2">The sequence shown here is derived from an EMBL/GenBank/DDBJ whole genome shotgun (WGS) entry which is preliminary data.</text>
</comment>
<dbReference type="EMBL" id="SPHZ02000010">
    <property type="protein sequence ID" value="KAF0896842.1"/>
    <property type="molecule type" value="Genomic_DNA"/>
</dbReference>
<proteinExistence type="predicted"/>
<sequence>MDAVTPPCFLVSTGLPIQSTSPDELPITFDLIFIGGLSGTRKRRTLRPMGKKPVDRTWRVQGE</sequence>
<feature type="compositionally biased region" description="Basic and acidic residues" evidence="1">
    <location>
        <begin position="52"/>
        <end position="63"/>
    </location>
</feature>
<feature type="region of interest" description="Disordered" evidence="1">
    <location>
        <begin position="44"/>
        <end position="63"/>
    </location>
</feature>
<evidence type="ECO:0000256" key="1">
    <source>
        <dbReference type="SAM" id="MobiDB-lite"/>
    </source>
</evidence>
<organism evidence="2 3">
    <name type="scientific">Oryza meyeriana var. granulata</name>
    <dbReference type="NCBI Taxonomy" id="110450"/>
    <lineage>
        <taxon>Eukaryota</taxon>
        <taxon>Viridiplantae</taxon>
        <taxon>Streptophyta</taxon>
        <taxon>Embryophyta</taxon>
        <taxon>Tracheophyta</taxon>
        <taxon>Spermatophyta</taxon>
        <taxon>Magnoliopsida</taxon>
        <taxon>Liliopsida</taxon>
        <taxon>Poales</taxon>
        <taxon>Poaceae</taxon>
        <taxon>BOP clade</taxon>
        <taxon>Oryzoideae</taxon>
        <taxon>Oryzeae</taxon>
        <taxon>Oryzinae</taxon>
        <taxon>Oryza</taxon>
        <taxon>Oryza meyeriana</taxon>
    </lineage>
</organism>
<dbReference type="Proteomes" id="UP000479710">
    <property type="component" value="Unassembled WGS sequence"/>
</dbReference>
<accession>A0A6G1C9F3</accession>
<protein>
    <submittedName>
        <fullName evidence="2">Uncharacterized protein</fullName>
    </submittedName>
</protein>